<dbReference type="eggNOG" id="KOG1105">
    <property type="taxonomic scope" value="Eukaryota"/>
</dbReference>
<dbReference type="GO" id="GO:0000977">
    <property type="term" value="F:RNA polymerase II transcription regulatory region sequence-specific DNA binding"/>
    <property type="evidence" value="ECO:0007669"/>
    <property type="project" value="TreeGrafter"/>
</dbReference>
<dbReference type="InterPro" id="IPR003618">
    <property type="entry name" value="TFIIS_cen_dom"/>
</dbReference>
<dbReference type="SMART" id="SM00510">
    <property type="entry name" value="TFS2M"/>
    <property type="match status" value="1"/>
</dbReference>
<dbReference type="SUPFAM" id="SSF57783">
    <property type="entry name" value="Zinc beta-ribbon"/>
    <property type="match status" value="1"/>
</dbReference>
<dbReference type="Gene3D" id="1.10.472.30">
    <property type="entry name" value="Transcription elongation factor S-II, central domain"/>
    <property type="match status" value="1"/>
</dbReference>
<dbReference type="GO" id="GO:0001139">
    <property type="term" value="F:RNA polymerase II complex recruiting activity"/>
    <property type="evidence" value="ECO:0007669"/>
    <property type="project" value="TreeGrafter"/>
</dbReference>
<dbReference type="PROSITE" id="PS51321">
    <property type="entry name" value="TFIIS_CENTRAL"/>
    <property type="match status" value="1"/>
</dbReference>
<dbReference type="Pfam" id="PF07500">
    <property type="entry name" value="TFIIS_M"/>
    <property type="match status" value="1"/>
</dbReference>
<dbReference type="GO" id="GO:0006362">
    <property type="term" value="P:transcription elongation by RNA polymerase I"/>
    <property type="evidence" value="ECO:0007669"/>
    <property type="project" value="TreeGrafter"/>
</dbReference>
<sequence length="243" mass="27480">MKRAGDSLPGDTATAATSCESDDENWVNELELELKLEVKKKPKLTAAPDFPHDVLLILFTFVSVGRVCKAWSLASAEVTRGKLVKSLEQVFDQFAPGDPACQYLGKVIEAELHAHHNTCDFSISKGYRDKARMLLFNLRDVKNDLLRCRMFSGELTPMALVRMKSRDMANPHLVAQRKGWIKERTAEVTRNVRHFHGMVESNMFTCPSCGSNRTQHCQGRRKASADRLCIVVMCCQCPHRWQV</sequence>
<accession>A0A024TJQ8</accession>
<name>A0A024TJQ8_9STRA</name>
<dbReference type="GO" id="GO:0031440">
    <property type="term" value="P:regulation of mRNA 3'-end processing"/>
    <property type="evidence" value="ECO:0007669"/>
    <property type="project" value="TreeGrafter"/>
</dbReference>
<dbReference type="RefSeq" id="XP_008876991.1">
    <property type="nucleotide sequence ID" value="XM_008878769.1"/>
</dbReference>
<protein>
    <recommendedName>
        <fullName evidence="2">TFIIS central domain-containing protein</fullName>
    </recommendedName>
</protein>
<gene>
    <name evidence="3" type="ORF">H310_11908</name>
</gene>
<dbReference type="AlphaFoldDB" id="A0A024TJQ8"/>
<evidence type="ECO:0000313" key="3">
    <source>
        <dbReference type="EMBL" id="ETV94229.1"/>
    </source>
</evidence>
<reference evidence="3" key="1">
    <citation type="submission" date="2013-12" db="EMBL/GenBank/DDBJ databases">
        <title>The Genome Sequence of Aphanomyces invadans NJM9701.</title>
        <authorList>
            <consortium name="The Broad Institute Genomics Platform"/>
            <person name="Russ C."/>
            <person name="Tyler B."/>
            <person name="van West P."/>
            <person name="Dieguez-Uribeondo J."/>
            <person name="Young S.K."/>
            <person name="Zeng Q."/>
            <person name="Gargeya S."/>
            <person name="Fitzgerald M."/>
            <person name="Abouelleil A."/>
            <person name="Alvarado L."/>
            <person name="Chapman S.B."/>
            <person name="Gainer-Dewar J."/>
            <person name="Goldberg J."/>
            <person name="Griggs A."/>
            <person name="Gujja S."/>
            <person name="Hansen M."/>
            <person name="Howarth C."/>
            <person name="Imamovic A."/>
            <person name="Ireland A."/>
            <person name="Larimer J."/>
            <person name="McCowan C."/>
            <person name="Murphy C."/>
            <person name="Pearson M."/>
            <person name="Poon T.W."/>
            <person name="Priest M."/>
            <person name="Roberts A."/>
            <person name="Saif S."/>
            <person name="Shea T."/>
            <person name="Sykes S."/>
            <person name="Wortman J."/>
            <person name="Nusbaum C."/>
            <person name="Birren B."/>
        </authorList>
    </citation>
    <scope>NUCLEOTIDE SEQUENCE [LARGE SCALE GENOMIC DNA]</scope>
    <source>
        <strain evidence="3">NJM9701</strain>
    </source>
</reference>
<dbReference type="EMBL" id="KI913986">
    <property type="protein sequence ID" value="ETV94229.1"/>
    <property type="molecule type" value="Genomic_DNA"/>
</dbReference>
<dbReference type="PANTHER" id="PTHR11477:SF11">
    <property type="entry name" value="TRANSCRIPTION FACTOR BYE1"/>
    <property type="match status" value="1"/>
</dbReference>
<dbReference type="GO" id="GO:0005634">
    <property type="term" value="C:nucleus"/>
    <property type="evidence" value="ECO:0007669"/>
    <property type="project" value="TreeGrafter"/>
</dbReference>
<organism evidence="3">
    <name type="scientific">Aphanomyces invadans</name>
    <dbReference type="NCBI Taxonomy" id="157072"/>
    <lineage>
        <taxon>Eukaryota</taxon>
        <taxon>Sar</taxon>
        <taxon>Stramenopiles</taxon>
        <taxon>Oomycota</taxon>
        <taxon>Saprolegniomycetes</taxon>
        <taxon>Saprolegniales</taxon>
        <taxon>Verrucalvaceae</taxon>
        <taxon>Aphanomyces</taxon>
    </lineage>
</organism>
<dbReference type="GeneID" id="20088958"/>
<dbReference type="InterPro" id="IPR036575">
    <property type="entry name" value="TFIIS_cen_dom_sf"/>
</dbReference>
<dbReference type="VEuPathDB" id="FungiDB:H310_11908"/>
<feature type="region of interest" description="Disordered" evidence="1">
    <location>
        <begin position="1"/>
        <end position="20"/>
    </location>
</feature>
<evidence type="ECO:0000259" key="2">
    <source>
        <dbReference type="PROSITE" id="PS51321"/>
    </source>
</evidence>
<dbReference type="SUPFAM" id="SSF46942">
    <property type="entry name" value="Elongation factor TFIIS domain 2"/>
    <property type="match status" value="1"/>
</dbReference>
<dbReference type="OrthoDB" id="419537at2759"/>
<dbReference type="GO" id="GO:0031564">
    <property type="term" value="P:transcription antitermination"/>
    <property type="evidence" value="ECO:0007669"/>
    <property type="project" value="TreeGrafter"/>
</dbReference>
<dbReference type="STRING" id="157072.A0A024TJQ8"/>
<proteinExistence type="predicted"/>
<dbReference type="GO" id="GO:0006368">
    <property type="term" value="P:transcription elongation by RNA polymerase II"/>
    <property type="evidence" value="ECO:0007669"/>
    <property type="project" value="TreeGrafter"/>
</dbReference>
<feature type="domain" description="TFIIS central" evidence="2">
    <location>
        <begin position="79"/>
        <end position="196"/>
    </location>
</feature>
<evidence type="ECO:0000256" key="1">
    <source>
        <dbReference type="SAM" id="MobiDB-lite"/>
    </source>
</evidence>
<dbReference type="PANTHER" id="PTHR11477">
    <property type="entry name" value="TRANSCRIPTION FACTOR S-II ZINC FINGER DOMAIN-CONTAINING PROTEIN"/>
    <property type="match status" value="1"/>
</dbReference>